<evidence type="ECO:0000256" key="1">
    <source>
        <dbReference type="SAM" id="MobiDB-lite"/>
    </source>
</evidence>
<evidence type="ECO:0000313" key="2">
    <source>
        <dbReference type="EMBL" id="TGZ49053.1"/>
    </source>
</evidence>
<feature type="region of interest" description="Disordered" evidence="1">
    <location>
        <begin position="59"/>
        <end position="81"/>
    </location>
</feature>
<dbReference type="AlphaFoldDB" id="A0A4S2KHR4"/>
<dbReference type="Proteomes" id="UP000310200">
    <property type="component" value="Unassembled WGS sequence"/>
</dbReference>
<protein>
    <submittedName>
        <fullName evidence="2">Uncharacterized protein</fullName>
    </submittedName>
</protein>
<gene>
    <name evidence="2" type="ORF">DBV15_05974</name>
</gene>
<sequence>MKITKRRDLCWREVLANYARIMWISVLRRGSDNGKGEIEGGGGGRDERALSDTMGAYRGEMTADGNRDGGSGPVRDIPQGDRGIIAAILQHA</sequence>
<feature type="region of interest" description="Disordered" evidence="1">
    <location>
        <begin position="31"/>
        <end position="50"/>
    </location>
</feature>
<name>A0A4S2KHR4_9HYME</name>
<dbReference type="EMBL" id="QBLH01002242">
    <property type="protein sequence ID" value="TGZ49053.1"/>
    <property type="molecule type" value="Genomic_DNA"/>
</dbReference>
<reference evidence="2 3" key="1">
    <citation type="journal article" date="2019" name="Philos. Trans. R. Soc. Lond., B, Biol. Sci.">
        <title>Ant behaviour and brain gene expression of defending hosts depend on the ecological success of the intruding social parasite.</title>
        <authorList>
            <person name="Kaur R."/>
            <person name="Stoldt M."/>
            <person name="Jongepier E."/>
            <person name="Feldmeyer B."/>
            <person name="Menzel F."/>
            <person name="Bornberg-Bauer E."/>
            <person name="Foitzik S."/>
        </authorList>
    </citation>
    <scope>NUCLEOTIDE SEQUENCE [LARGE SCALE GENOMIC DNA]</scope>
    <source>
        <tissue evidence="2">Whole body</tissue>
    </source>
</reference>
<proteinExistence type="predicted"/>
<keyword evidence="3" id="KW-1185">Reference proteome</keyword>
<evidence type="ECO:0000313" key="3">
    <source>
        <dbReference type="Proteomes" id="UP000310200"/>
    </source>
</evidence>
<organism evidence="2 3">
    <name type="scientific">Temnothorax longispinosus</name>
    <dbReference type="NCBI Taxonomy" id="300112"/>
    <lineage>
        <taxon>Eukaryota</taxon>
        <taxon>Metazoa</taxon>
        <taxon>Ecdysozoa</taxon>
        <taxon>Arthropoda</taxon>
        <taxon>Hexapoda</taxon>
        <taxon>Insecta</taxon>
        <taxon>Pterygota</taxon>
        <taxon>Neoptera</taxon>
        <taxon>Endopterygota</taxon>
        <taxon>Hymenoptera</taxon>
        <taxon>Apocrita</taxon>
        <taxon>Aculeata</taxon>
        <taxon>Formicoidea</taxon>
        <taxon>Formicidae</taxon>
        <taxon>Myrmicinae</taxon>
        <taxon>Temnothorax</taxon>
    </lineage>
</organism>
<accession>A0A4S2KHR4</accession>
<comment type="caution">
    <text evidence="2">The sequence shown here is derived from an EMBL/GenBank/DDBJ whole genome shotgun (WGS) entry which is preliminary data.</text>
</comment>